<organism evidence="1 2">
    <name type="scientific">Anisakis simplex</name>
    <name type="common">Herring worm</name>
    <dbReference type="NCBI Taxonomy" id="6269"/>
    <lineage>
        <taxon>Eukaryota</taxon>
        <taxon>Metazoa</taxon>
        <taxon>Ecdysozoa</taxon>
        <taxon>Nematoda</taxon>
        <taxon>Chromadorea</taxon>
        <taxon>Rhabditida</taxon>
        <taxon>Spirurina</taxon>
        <taxon>Ascaridomorpha</taxon>
        <taxon>Ascaridoidea</taxon>
        <taxon>Anisakidae</taxon>
        <taxon>Anisakis</taxon>
        <taxon>Anisakis simplex complex</taxon>
    </lineage>
</organism>
<keyword evidence="2" id="KW-1185">Reference proteome</keyword>
<name>A0A3P6RE28_ANISI</name>
<sequence>MDAQEILDHLAETEYSYPDHHRSHHVRNALRDLLDPQDLQDQKDSQVHKEMLDHQVTMDRQEYQDHQGHKALKDRPEFPVTKDHRAILVKLLTVHHQALQDHQDLLDLKKTLRFQVHLDHQEEMANPANLDLKVLQVIQARKVPMACLDHLVLLDQGDLLDSRAHVTIVHRHALVLDSYVVDRSLKRSTLLSIRLQ</sequence>
<dbReference type="EMBL" id="UYRR01032075">
    <property type="protein sequence ID" value="VDK54043.1"/>
    <property type="molecule type" value="Genomic_DNA"/>
</dbReference>
<evidence type="ECO:0000313" key="1">
    <source>
        <dbReference type="EMBL" id="VDK54043.1"/>
    </source>
</evidence>
<gene>
    <name evidence="1" type="ORF">ASIM_LOCUS15044</name>
</gene>
<accession>A0A3P6RE28</accession>
<proteinExistence type="predicted"/>
<reference evidence="1 2" key="1">
    <citation type="submission" date="2018-11" db="EMBL/GenBank/DDBJ databases">
        <authorList>
            <consortium name="Pathogen Informatics"/>
        </authorList>
    </citation>
    <scope>NUCLEOTIDE SEQUENCE [LARGE SCALE GENOMIC DNA]</scope>
</reference>
<protein>
    <submittedName>
        <fullName evidence="1">Uncharacterized protein</fullName>
    </submittedName>
</protein>
<dbReference type="Proteomes" id="UP000267096">
    <property type="component" value="Unassembled WGS sequence"/>
</dbReference>
<dbReference type="AlphaFoldDB" id="A0A3P6RE28"/>
<evidence type="ECO:0000313" key="2">
    <source>
        <dbReference type="Proteomes" id="UP000267096"/>
    </source>
</evidence>